<reference evidence="3" key="1">
    <citation type="journal article" date="2013" name="Nat. Genet.">
        <title>The duck genome and transcriptome provide insight into an avian influenza virus reservoir species.</title>
        <authorList>
            <person name="Huang Y."/>
            <person name="Li Y."/>
            <person name="Burt D.W."/>
            <person name="Chen H."/>
            <person name="Zhang Y."/>
            <person name="Qian W."/>
            <person name="Kim H."/>
            <person name="Gan S."/>
            <person name="Zhao Y."/>
            <person name="Li J."/>
            <person name="Yi K."/>
            <person name="Feng H."/>
            <person name="Zhu P."/>
            <person name="Li B."/>
            <person name="Liu Q."/>
            <person name="Fairley S."/>
            <person name="Magor K.E."/>
            <person name="Du Z."/>
            <person name="Hu X."/>
            <person name="Goodman L."/>
            <person name="Tafer H."/>
            <person name="Vignal A."/>
            <person name="Lee T."/>
            <person name="Kim K.W."/>
            <person name="Sheng Z."/>
            <person name="An Y."/>
            <person name="Searle S."/>
            <person name="Herrero J."/>
            <person name="Groenen M.A."/>
            <person name="Crooijmans R.P."/>
            <person name="Faraut T."/>
            <person name="Cai Q."/>
            <person name="Webster R.G."/>
            <person name="Aldridge J.R."/>
            <person name="Warren W.C."/>
            <person name="Bartschat S."/>
            <person name="Kehr S."/>
            <person name="Marz M."/>
            <person name="Stadler P.F."/>
            <person name="Smith J."/>
            <person name="Kraus R.H."/>
            <person name="Zhao Y."/>
            <person name="Ren L."/>
            <person name="Fei J."/>
            <person name="Morisson M."/>
            <person name="Kaiser P."/>
            <person name="Griffin D.K."/>
            <person name="Rao M."/>
            <person name="Pitel F."/>
            <person name="Wang J."/>
            <person name="Li N."/>
        </authorList>
    </citation>
    <scope>NUCLEOTIDE SEQUENCE [LARGE SCALE GENOMIC DNA]</scope>
</reference>
<keyword evidence="3" id="KW-1185">Reference proteome</keyword>
<evidence type="ECO:0000313" key="3">
    <source>
        <dbReference type="Proteomes" id="UP000296049"/>
    </source>
</evidence>
<feature type="compositionally biased region" description="Basic and acidic residues" evidence="1">
    <location>
        <begin position="82"/>
        <end position="106"/>
    </location>
</feature>
<name>R0K4N7_ANAPL</name>
<sequence>MEVEGDPEEKDLFISSGSATLCIIRVSASPDNGNFAVSVSKSLPPFMLSALSDRKPGEDCPSGITRNRETGTSGKQCTVLQTREKQNKTKQKQHSECHTAKGVQDK</sequence>
<dbReference type="EMBL" id="KB742764">
    <property type="protein sequence ID" value="EOB04702.1"/>
    <property type="molecule type" value="Genomic_DNA"/>
</dbReference>
<dbReference type="AlphaFoldDB" id="R0K4N7"/>
<feature type="compositionally biased region" description="Polar residues" evidence="1">
    <location>
        <begin position="70"/>
        <end position="81"/>
    </location>
</feature>
<organism evidence="2 3">
    <name type="scientific">Anas platyrhynchos</name>
    <name type="common">Mallard</name>
    <name type="synonym">Anas boschas</name>
    <dbReference type="NCBI Taxonomy" id="8839"/>
    <lineage>
        <taxon>Eukaryota</taxon>
        <taxon>Metazoa</taxon>
        <taxon>Chordata</taxon>
        <taxon>Craniata</taxon>
        <taxon>Vertebrata</taxon>
        <taxon>Euteleostomi</taxon>
        <taxon>Archelosauria</taxon>
        <taxon>Archosauria</taxon>
        <taxon>Dinosauria</taxon>
        <taxon>Saurischia</taxon>
        <taxon>Theropoda</taxon>
        <taxon>Coelurosauria</taxon>
        <taxon>Aves</taxon>
        <taxon>Neognathae</taxon>
        <taxon>Galloanserae</taxon>
        <taxon>Anseriformes</taxon>
        <taxon>Anatidae</taxon>
        <taxon>Anatinae</taxon>
        <taxon>Anas</taxon>
    </lineage>
</organism>
<evidence type="ECO:0000256" key="1">
    <source>
        <dbReference type="SAM" id="MobiDB-lite"/>
    </source>
</evidence>
<feature type="region of interest" description="Disordered" evidence="1">
    <location>
        <begin position="50"/>
        <end position="106"/>
    </location>
</feature>
<evidence type="ECO:0000313" key="2">
    <source>
        <dbReference type="EMBL" id="EOB04702.1"/>
    </source>
</evidence>
<protein>
    <submittedName>
        <fullName evidence="2">Uncharacterized protein</fullName>
    </submittedName>
</protein>
<dbReference type="Proteomes" id="UP000296049">
    <property type="component" value="Unassembled WGS sequence"/>
</dbReference>
<proteinExistence type="predicted"/>
<gene>
    <name evidence="2" type="ORF">Anapl_05011</name>
</gene>
<accession>R0K4N7</accession>